<evidence type="ECO:0000313" key="2">
    <source>
        <dbReference type="Proteomes" id="UP001596091"/>
    </source>
</evidence>
<keyword evidence="2" id="KW-1185">Reference proteome</keyword>
<gene>
    <name evidence="1" type="ORF">ACFPT7_16150</name>
</gene>
<proteinExistence type="predicted"/>
<name>A0ABW1EHS3_9BACT</name>
<organism evidence="1 2">
    <name type="scientific">Acidicapsa dinghuensis</name>
    <dbReference type="NCBI Taxonomy" id="2218256"/>
    <lineage>
        <taxon>Bacteria</taxon>
        <taxon>Pseudomonadati</taxon>
        <taxon>Acidobacteriota</taxon>
        <taxon>Terriglobia</taxon>
        <taxon>Terriglobales</taxon>
        <taxon>Acidobacteriaceae</taxon>
        <taxon>Acidicapsa</taxon>
    </lineage>
</organism>
<evidence type="ECO:0000313" key="1">
    <source>
        <dbReference type="EMBL" id="MFC5863841.1"/>
    </source>
</evidence>
<dbReference type="SUPFAM" id="SSF82185">
    <property type="entry name" value="Histone H3 K4-specific methyltransferase SET7/9 N-terminal domain"/>
    <property type="match status" value="1"/>
</dbReference>
<sequence>MLSWHIATRSKERAEYTLNGEVMGYRYFRDDGMLGTETPLRNGLTHGNLYYFDNEPGGILKVTFAWPHRKGLPHGTARQWSIDGKLIGTFTMKHGTGWDLWRIQVHEKGSIRVSEARYLWNGKLHGFEWWFNFDGDGTIYSENHFWENLQHGIERQWNNQGKLKRGYPRYWINNQQVTKRQYLRASAKDLNLPPFKQTDNMPARVFPPEVASALKVS</sequence>
<accession>A0ABW1EHS3</accession>
<protein>
    <recommendedName>
        <fullName evidence="3">Toxin-antitoxin system YwqK family antitoxin</fullName>
    </recommendedName>
</protein>
<dbReference type="Proteomes" id="UP001596091">
    <property type="component" value="Unassembled WGS sequence"/>
</dbReference>
<dbReference type="Gene3D" id="3.90.930.1">
    <property type="match status" value="1"/>
</dbReference>
<evidence type="ECO:0008006" key="3">
    <source>
        <dbReference type="Google" id="ProtNLM"/>
    </source>
</evidence>
<reference evidence="2" key="1">
    <citation type="journal article" date="2019" name="Int. J. Syst. Evol. Microbiol.">
        <title>The Global Catalogue of Microorganisms (GCM) 10K type strain sequencing project: providing services to taxonomists for standard genome sequencing and annotation.</title>
        <authorList>
            <consortium name="The Broad Institute Genomics Platform"/>
            <consortium name="The Broad Institute Genome Sequencing Center for Infectious Disease"/>
            <person name="Wu L."/>
            <person name="Ma J."/>
        </authorList>
    </citation>
    <scope>NUCLEOTIDE SEQUENCE [LARGE SCALE GENOMIC DNA]</scope>
    <source>
        <strain evidence="2">JCM 4087</strain>
    </source>
</reference>
<dbReference type="RefSeq" id="WP_377819775.1">
    <property type="nucleotide sequence ID" value="NZ_JBHSPH010000007.1"/>
</dbReference>
<comment type="caution">
    <text evidence="1">The sequence shown here is derived from an EMBL/GenBank/DDBJ whole genome shotgun (WGS) entry which is preliminary data.</text>
</comment>
<dbReference type="EMBL" id="JBHSPH010000007">
    <property type="protein sequence ID" value="MFC5863841.1"/>
    <property type="molecule type" value="Genomic_DNA"/>
</dbReference>